<feature type="region of interest" description="Disordered" evidence="1">
    <location>
        <begin position="95"/>
        <end position="115"/>
    </location>
</feature>
<evidence type="ECO:0000313" key="3">
    <source>
        <dbReference type="Proteomes" id="UP001324427"/>
    </source>
</evidence>
<dbReference type="Proteomes" id="UP001324427">
    <property type="component" value="Unassembled WGS sequence"/>
</dbReference>
<reference evidence="2 3" key="1">
    <citation type="submission" date="2021-11" db="EMBL/GenBank/DDBJ databases">
        <title>Black yeast isolated from Biological Soil Crust.</title>
        <authorList>
            <person name="Kurbessoian T."/>
        </authorList>
    </citation>
    <scope>NUCLEOTIDE SEQUENCE [LARGE SCALE GENOMIC DNA]</scope>
    <source>
        <strain evidence="2 3">CCFEE 5522</strain>
    </source>
</reference>
<comment type="caution">
    <text evidence="2">The sequence shown here is derived from an EMBL/GenBank/DDBJ whole genome shotgun (WGS) entry which is preliminary data.</text>
</comment>
<protein>
    <submittedName>
        <fullName evidence="2">Uncharacterized protein</fullName>
    </submittedName>
</protein>
<dbReference type="EMBL" id="JAVFHQ010000004">
    <property type="protein sequence ID" value="KAK4549569.1"/>
    <property type="molecule type" value="Genomic_DNA"/>
</dbReference>
<organism evidence="2 3">
    <name type="scientific">Oleoguttula mirabilis</name>
    <dbReference type="NCBI Taxonomy" id="1507867"/>
    <lineage>
        <taxon>Eukaryota</taxon>
        <taxon>Fungi</taxon>
        <taxon>Dikarya</taxon>
        <taxon>Ascomycota</taxon>
        <taxon>Pezizomycotina</taxon>
        <taxon>Dothideomycetes</taxon>
        <taxon>Dothideomycetidae</taxon>
        <taxon>Mycosphaerellales</taxon>
        <taxon>Teratosphaeriaceae</taxon>
        <taxon>Oleoguttula</taxon>
    </lineage>
</organism>
<accession>A0AAV9JW75</accession>
<feature type="region of interest" description="Disordered" evidence="1">
    <location>
        <begin position="1"/>
        <end position="60"/>
    </location>
</feature>
<feature type="compositionally biased region" description="Basic and acidic residues" evidence="1">
    <location>
        <begin position="38"/>
        <end position="49"/>
    </location>
</feature>
<feature type="compositionally biased region" description="Low complexity" evidence="1">
    <location>
        <begin position="16"/>
        <end position="29"/>
    </location>
</feature>
<gene>
    <name evidence="2" type="ORF">LTR36_006566</name>
</gene>
<sequence>MPKAPPTKGRGKSSRTTPIPTGKPIPKAAAAKHKPAKKPRDPTHSHLYTDDNPSTTIHGTGFKDAAAAHRTLELIGKRSLTYQFQTVNTLFHRAKHHPTMKRKRAGGGEVKGGHEAGGGGGVDGAAGMKAAMDVFSEWLDVTYPASKAGLRGGGGFKPLLSKKTVGRFLPRISGSSELADDAKTFARMYVELGKGKRLGNVLVDETRPAELDWEAGRYGALCALVPEGKEAAPALWEEEAELWCGEGDGEREVTAWHLELIAWAWSPLPERKLGWI</sequence>
<proteinExistence type="predicted"/>
<evidence type="ECO:0000256" key="1">
    <source>
        <dbReference type="SAM" id="MobiDB-lite"/>
    </source>
</evidence>
<name>A0AAV9JW75_9PEZI</name>
<keyword evidence="3" id="KW-1185">Reference proteome</keyword>
<feature type="compositionally biased region" description="Basic residues" evidence="1">
    <location>
        <begin position="95"/>
        <end position="105"/>
    </location>
</feature>
<dbReference type="AlphaFoldDB" id="A0AAV9JW75"/>
<evidence type="ECO:0000313" key="2">
    <source>
        <dbReference type="EMBL" id="KAK4549569.1"/>
    </source>
</evidence>